<dbReference type="SUPFAM" id="SSF63411">
    <property type="entry name" value="LuxS/MPP-like metallohydrolase"/>
    <property type="match status" value="3"/>
</dbReference>
<comment type="caution">
    <text evidence="2">The sequence shown here is derived from an EMBL/GenBank/DDBJ whole genome shotgun (WGS) entry which is preliminary data.</text>
</comment>
<dbReference type="GO" id="GO:0046872">
    <property type="term" value="F:metal ion binding"/>
    <property type="evidence" value="ECO:0007669"/>
    <property type="project" value="InterPro"/>
</dbReference>
<dbReference type="KEGG" id="bdw:94335731"/>
<evidence type="ECO:0000259" key="1">
    <source>
        <dbReference type="Pfam" id="PF05193"/>
    </source>
</evidence>
<keyword evidence="3" id="KW-1185">Reference proteome</keyword>
<dbReference type="GeneID" id="94335731"/>
<protein>
    <submittedName>
        <fullName evidence="2">Bifunctional Metalloenzyme</fullName>
    </submittedName>
</protein>
<dbReference type="Gene3D" id="3.30.830.10">
    <property type="entry name" value="Metalloenzyme, LuxS/M16 peptidase-like"/>
    <property type="match status" value="2"/>
</dbReference>
<dbReference type="PANTHER" id="PTHR43690:SF33">
    <property type="entry name" value="STROMAL PROCESSING PEPTIDASE, CHLOROPLASTIC"/>
    <property type="match status" value="1"/>
</dbReference>
<reference evidence="2" key="1">
    <citation type="journal article" date="2023" name="Nat. Microbiol.">
        <title>Babesia duncani multi-omics identifies virulence factors and drug targets.</title>
        <authorList>
            <person name="Singh P."/>
            <person name="Lonardi S."/>
            <person name="Liang Q."/>
            <person name="Vydyam P."/>
            <person name="Khabirova E."/>
            <person name="Fang T."/>
            <person name="Gihaz S."/>
            <person name="Thekkiniath J."/>
            <person name="Munshi M."/>
            <person name="Abel S."/>
            <person name="Ciampossin L."/>
            <person name="Batugedara G."/>
            <person name="Gupta M."/>
            <person name="Lu X.M."/>
            <person name="Lenz T."/>
            <person name="Chakravarty S."/>
            <person name="Cornillot E."/>
            <person name="Hu Y."/>
            <person name="Ma W."/>
            <person name="Gonzalez L.M."/>
            <person name="Sanchez S."/>
            <person name="Estrada K."/>
            <person name="Sanchez-Flores A."/>
            <person name="Montero E."/>
            <person name="Harb O.S."/>
            <person name="Le Roch K.G."/>
            <person name="Mamoun C.B."/>
        </authorList>
    </citation>
    <scope>NUCLEOTIDE SEQUENCE</scope>
    <source>
        <strain evidence="2">WA1</strain>
    </source>
</reference>
<dbReference type="PANTHER" id="PTHR43690">
    <property type="entry name" value="NARDILYSIN"/>
    <property type="match status" value="1"/>
</dbReference>
<evidence type="ECO:0000313" key="2">
    <source>
        <dbReference type="EMBL" id="KAK2198419.1"/>
    </source>
</evidence>
<dbReference type="AlphaFoldDB" id="A0AAD9PP34"/>
<sequence length="1019" mass="115636">MSFRKRAELISNGARTNAYTDFHSTVFYAFLPCTTSGESSRLLLQMLQVMEDVVRAPTQFNQARIDKERQAILSEAILINTLKHRKDKAAVEWMDSETRLPLRMPIGDLEMIKRYSVDDLKQYHKTHYIPSNATLYIVGDFDLNAAKSQIQDIFGTLKDTRDEEMISFYKTMYQNTVKERRSSLPPAKHDWHAPGPKIKIWENEQIKNVTFELMTKAPLPSVQTFRNYYNELVSKLVYRLVGYHFDIVSRDCGLYQGVIANSNHCINEGCKTNIIEIGTFLDKWQEALYFVITQLKTMVHGGFPQSMLNLAIESYTSLLNKEIESMQSQNFVNHMIEANACHHAIMRPIDKLLITREMLDNLHVDDINQKGYEIFYWLRGDNFDGLHLFSSSPPIQQHPESKLDYENLANTLYKACAYDASNATLSTMDQEIEVPEFLYDPEEQAKLFSNPCGFVKEPIQKPSLSLDPSSTPEGDLAEIVTRYTSAFKEYKEMMHKIEYIKPADDRIVEGNSDIEQKLIKSSGATEKDKLLGKYSAVLMESKAPISSTIDPSKSLYKTKMQNANLELLQMSNGIAINIQHVPQLHHQGIVATIPLDFALDDKDKLLEQKHKVLLGAISLMEGGQIGSKHRKQVELFCSRHLIDVNIEATDDFFTIQMAYPREGLGRNNVDSALEILYHLLQHHEIEPDAYARAIDKIAKDIGDYSHDFTMCGVGDVVNYLSNGILSRHKINLEVLKTISMESVQSYLNDLFNHSKIEVSICTDEPIERVKKQVSKYLGSVNLPIVPNQEPLRYKLITDLQTSNNTEEISNPLDDAIITIEDSEDRALVILAGHAPNASGILPNGTHMATLLENRLAQRFEHKKHGSAALDILSKARRELWLHPAFPMAMAMLLEHLLNSRFFSVIRNTKDLAYETNVKVTPMQVQFAGFFTVLVHAKRENAPVILSECKKILSDLSKGTNPPSMDLVNYSKGAVLNELKKESKDGLLRAQRLVGIQSKQQPLKNYLAVAEFDLGAQLKI</sequence>
<name>A0AAD9PP34_9APIC</name>
<dbReference type="InterPro" id="IPR050626">
    <property type="entry name" value="Peptidase_M16"/>
</dbReference>
<dbReference type="Proteomes" id="UP001214638">
    <property type="component" value="Unassembled WGS sequence"/>
</dbReference>
<dbReference type="InterPro" id="IPR011249">
    <property type="entry name" value="Metalloenz_LuxS/M16"/>
</dbReference>
<organism evidence="2 3">
    <name type="scientific">Babesia duncani</name>
    <dbReference type="NCBI Taxonomy" id="323732"/>
    <lineage>
        <taxon>Eukaryota</taxon>
        <taxon>Sar</taxon>
        <taxon>Alveolata</taxon>
        <taxon>Apicomplexa</taxon>
        <taxon>Aconoidasida</taxon>
        <taxon>Piroplasmida</taxon>
        <taxon>Babesiidae</taxon>
        <taxon>Babesia</taxon>
    </lineage>
</organism>
<dbReference type="RefSeq" id="XP_067805261.1">
    <property type="nucleotide sequence ID" value="XM_067946470.1"/>
</dbReference>
<accession>A0AAD9PP34</accession>
<proteinExistence type="predicted"/>
<feature type="domain" description="Peptidase M16 C-terminal" evidence="1">
    <location>
        <begin position="116"/>
        <end position="313"/>
    </location>
</feature>
<dbReference type="InterPro" id="IPR007863">
    <property type="entry name" value="Peptidase_M16_C"/>
</dbReference>
<dbReference type="EMBL" id="JALLKP010000001">
    <property type="protein sequence ID" value="KAK2198419.1"/>
    <property type="molecule type" value="Genomic_DNA"/>
</dbReference>
<dbReference type="Pfam" id="PF05193">
    <property type="entry name" value="Peptidase_M16_C"/>
    <property type="match status" value="1"/>
</dbReference>
<gene>
    <name evidence="2" type="ORF">BdWA1_001433</name>
</gene>
<evidence type="ECO:0000313" key="3">
    <source>
        <dbReference type="Proteomes" id="UP001214638"/>
    </source>
</evidence>